<organism evidence="1 2">
    <name type="scientific">Vallitalea guaymasensis</name>
    <dbReference type="NCBI Taxonomy" id="1185412"/>
    <lineage>
        <taxon>Bacteria</taxon>
        <taxon>Bacillati</taxon>
        <taxon>Bacillota</taxon>
        <taxon>Clostridia</taxon>
        <taxon>Lachnospirales</taxon>
        <taxon>Vallitaleaceae</taxon>
        <taxon>Vallitalea</taxon>
    </lineage>
</organism>
<dbReference type="RefSeq" id="WP_212690000.1">
    <property type="nucleotide sequence ID" value="NZ_CP058561.1"/>
</dbReference>
<protein>
    <submittedName>
        <fullName evidence="1">Uncharacterized protein</fullName>
    </submittedName>
</protein>
<gene>
    <name evidence="1" type="ORF">HYG85_12835</name>
</gene>
<reference evidence="1 2" key="1">
    <citation type="submission" date="2020-07" db="EMBL/GenBank/DDBJ databases">
        <title>Vallitalea guaymasensis genome.</title>
        <authorList>
            <person name="Postec A."/>
        </authorList>
    </citation>
    <scope>NUCLEOTIDE SEQUENCE [LARGE SCALE GENOMIC DNA]</scope>
    <source>
        <strain evidence="1 2">Ra1766G1</strain>
    </source>
</reference>
<name>A0A8J8MB97_9FIRM</name>
<dbReference type="Proteomes" id="UP000677305">
    <property type="component" value="Chromosome"/>
</dbReference>
<sequence length="96" mass="11770">MMEGFRWHFNNFTSEMQNTAYRHFIETDRDYNEAQYYLKKHQDSFDDILNKLNKEDRKFIIEYIDKQTLKASCSSNELYIVGYRDWVKLLRELGVI</sequence>
<accession>A0A8J8MB97</accession>
<evidence type="ECO:0000313" key="1">
    <source>
        <dbReference type="EMBL" id="QUH29742.1"/>
    </source>
</evidence>
<dbReference type="KEGG" id="vgu:HYG85_12835"/>
<dbReference type="EMBL" id="CP058561">
    <property type="protein sequence ID" value="QUH29742.1"/>
    <property type="molecule type" value="Genomic_DNA"/>
</dbReference>
<evidence type="ECO:0000313" key="2">
    <source>
        <dbReference type="Proteomes" id="UP000677305"/>
    </source>
</evidence>
<proteinExistence type="predicted"/>
<keyword evidence="2" id="KW-1185">Reference proteome</keyword>
<dbReference type="AlphaFoldDB" id="A0A8J8MB97"/>